<feature type="region of interest" description="Disordered" evidence="2">
    <location>
        <begin position="77"/>
        <end position="105"/>
    </location>
</feature>
<feature type="compositionally biased region" description="Polar residues" evidence="2">
    <location>
        <begin position="1064"/>
        <end position="1082"/>
    </location>
</feature>
<evidence type="ECO:0000259" key="3">
    <source>
        <dbReference type="PROSITE" id="PS50006"/>
    </source>
</evidence>
<gene>
    <name evidence="4" type="ORF">NHX12_026068</name>
</gene>
<feature type="compositionally biased region" description="Low complexity" evidence="2">
    <location>
        <begin position="296"/>
        <end position="333"/>
    </location>
</feature>
<sequence>MSANEAPDIQSRSVDKQHAVINYNPATDQHLVKDLGSLNGTFVNDLRIPEQTYIALKLLDIKSQHIVPEEALKHEKYTSQLQMGKQAETPEERPRPEKADQAQNPELCDYRENQAGFPFHREASYFEIPTKDFHQHPKTPEAELHEVPTKDTDTALATQLAQAQAPPSPPTLTPPVVQSHASFTIEFDDFTPGKIKIKDHVTKFTSRQRKQSSHLKPPAGAPVDVMSAECKVADWLVHSDVSMMMKKRPTCEDVYSTKSDLAVNMKTLKGHHHEDGTQSDSEDPVLEGRRSKSNHSVQTDQSEVSQQTVQSGQSVCSQQAVHPPAVSPSSPDSLTQSPLQSHPPSNQTPNQGPPNQGSSKQGPPNQGSPSQEFHSQGSPKQGSPNQGSDNQVSPNQGSPNQGSPSQTSTQGPPEHLSQQAFIIEFFDDNPRKKRSQSFTHTPAQADSYSALKAKMERRKGSERPASVHGHIPPTQQVTVPLKTQGHQGQGTPQRSSSLKREKTEGEALSSSSTLRAASSRPFGSVGKKSKLVQEFAAEFLKDSGGPPSPTREKAGPPPMSAPPIMVSPACTNIPSPQERPKTPTPASYPSSPSQPAAVSNTRTPTPPRRTPASPHGQLASPARQPGSTQTAMLPLGLVRGLDPRTQRVGRNEEDDSLSDAGTYTIETECRDTEVEEARNMIDQVFGVLDSPEYSGVNSSVYRPVINEGKDEHTSLESDGSAVDPMHGFNPATISGATTGPVQVPSANTAGQEGPKWVSRWASLADSYAEGASPPSVGESLEDSRLLSSRSMMSQSESESSQVSRTKRLLPQVPPGEKSESSTPSILIQQDSYPGPETLDREPSRCPPESGQLLSIQDDVDPDSLSDTSRSDDGPMQERAHKTQARTTAKTSSRAPGPQVRPAERVSPSPSTKSTCFYIGSDSPAKADPPQSIKEAPSKTPPTTVLIRHLSGHEPRRTSVKPNSSAPNLQLQDKDSVPTKDSSFVRQESFTKDRPSDSVQKKKLPHISSHPSIRELEQRKEAVQDVFFKESEGTLFHSSGSGRSSKKGGSSSLMGDSLSGESDVDTASTVSQVSNKNTPVTSLSKKRSVVSGLQKEKSSSSPSIQEKGRQLSARERLSEKRRSQVGSDASGKAEAAKRFHMRRSAGNRGSLDLSEGQQGQNWADNISSDHETGSRPSTRTKKLIAPLQKEDNGKMSKTAAQQVLTRSNSLSAPRPTRASMLRRARLGDTSDNEGAETDRGSQNSDNIGAPSKGSSEKKLSRLDILAMPRKRTGSFTTPSDNEAPPTGRTSYSGRASEPGGPTRKTSVGDARQAATKGSGAAAKQTASRTRSNGTKYSGTASRRRQKGSDYSSSSEEEYETSPGTSKPRRSSQPSAPPQPHRGRTAPSRPKSISVETEDDDPQNDVDPYQNWTTHSAEIAKLSHDLAKDLAILAREIHDVAGDGDPPVATAGTPISPSSQPNTPASPISSREELVQHLPEASLNYQKVPPGCTTVLDLDANMNEAQPGSKQRRPWNRQEVILDNLMLNPVSQLSQAIRENTEQLAEKMKVLFHNKADIWEEIEAKINAENEIPILKTSNKEITSILQELRRVQRQLEVINTIVEPSGLQVEALAPASTGQTRPLMREKKPAGRPLGDRTRGGPSSSNANESTKRSSRGAGAGGGGHYMS</sequence>
<dbReference type="PANTHER" id="PTHR15715:SF18">
    <property type="entry name" value="CENTROSOMAL PROTEIN OF 170 KDA PROTEIN B"/>
    <property type="match status" value="1"/>
</dbReference>
<evidence type="ECO:0000313" key="5">
    <source>
        <dbReference type="Proteomes" id="UP001148018"/>
    </source>
</evidence>
<feature type="region of interest" description="Disordered" evidence="2">
    <location>
        <begin position="268"/>
        <end position="664"/>
    </location>
</feature>
<dbReference type="OrthoDB" id="444265at2759"/>
<feature type="compositionally biased region" description="Polar residues" evidence="2">
    <location>
        <begin position="1154"/>
        <end position="1165"/>
    </location>
</feature>
<dbReference type="InterPro" id="IPR029300">
    <property type="entry name" value="CEP170_C"/>
</dbReference>
<protein>
    <recommendedName>
        <fullName evidence="3">FHA domain-containing protein</fullName>
    </recommendedName>
</protein>
<dbReference type="SUPFAM" id="SSF49879">
    <property type="entry name" value="SMAD/FHA domain"/>
    <property type="match status" value="1"/>
</dbReference>
<feature type="compositionally biased region" description="Polar residues" evidence="2">
    <location>
        <begin position="436"/>
        <end position="447"/>
    </location>
</feature>
<feature type="compositionally biased region" description="Basic and acidic residues" evidence="2">
    <location>
        <begin position="988"/>
        <end position="999"/>
    </location>
</feature>
<feature type="compositionally biased region" description="Polar residues" evidence="2">
    <location>
        <begin position="731"/>
        <end position="750"/>
    </location>
</feature>
<feature type="compositionally biased region" description="Polar residues" evidence="2">
    <location>
        <begin position="820"/>
        <end position="831"/>
    </location>
</feature>
<dbReference type="InterPro" id="IPR008984">
    <property type="entry name" value="SMAD_FHA_dom_sf"/>
</dbReference>
<evidence type="ECO:0000256" key="2">
    <source>
        <dbReference type="SAM" id="MobiDB-lite"/>
    </source>
</evidence>
<feature type="domain" description="FHA" evidence="3">
    <location>
        <begin position="1"/>
        <end position="48"/>
    </location>
</feature>
<accession>A0A9Q0EEE4</accession>
<evidence type="ECO:0000313" key="4">
    <source>
        <dbReference type="EMBL" id="KAJ3606547.1"/>
    </source>
</evidence>
<feature type="compositionally biased region" description="Polar residues" evidence="2">
    <location>
        <begin position="334"/>
        <end position="420"/>
    </location>
</feature>
<dbReference type="Pfam" id="PF15308">
    <property type="entry name" value="CEP170_C"/>
    <property type="match status" value="1"/>
</dbReference>
<feature type="compositionally biased region" description="Polar residues" evidence="2">
    <location>
        <begin position="1197"/>
        <end position="1210"/>
    </location>
</feature>
<feature type="compositionally biased region" description="Gly residues" evidence="2">
    <location>
        <begin position="1657"/>
        <end position="1667"/>
    </location>
</feature>
<keyword evidence="5" id="KW-1185">Reference proteome</keyword>
<feature type="compositionally biased region" description="Low complexity" evidence="2">
    <location>
        <begin position="507"/>
        <end position="520"/>
    </location>
</feature>
<dbReference type="PANTHER" id="PTHR15715">
    <property type="entry name" value="CENTROSOMAL PROTEIN OF 170 KDA"/>
    <property type="match status" value="1"/>
</dbReference>
<feature type="region of interest" description="Disordered" evidence="2">
    <location>
        <begin position="1030"/>
        <end position="1410"/>
    </location>
</feature>
<dbReference type="EMBL" id="JANIIK010000042">
    <property type="protein sequence ID" value="KAJ3606547.1"/>
    <property type="molecule type" value="Genomic_DNA"/>
</dbReference>
<feature type="region of interest" description="Disordered" evidence="2">
    <location>
        <begin position="1441"/>
        <end position="1466"/>
    </location>
</feature>
<feature type="compositionally biased region" description="Basic and acidic residues" evidence="2">
    <location>
        <begin position="88"/>
        <end position="100"/>
    </location>
</feature>
<feature type="compositionally biased region" description="Polar residues" evidence="2">
    <location>
        <begin position="1451"/>
        <end position="1466"/>
    </location>
</feature>
<feature type="compositionally biased region" description="Basic and acidic residues" evidence="2">
    <location>
        <begin position="868"/>
        <end position="880"/>
    </location>
</feature>
<feature type="compositionally biased region" description="Basic and acidic residues" evidence="2">
    <location>
        <begin position="1105"/>
        <end position="1121"/>
    </location>
</feature>
<name>A0A9Q0EEE4_9TELE</name>
<feature type="region of interest" description="Disordered" evidence="2">
    <location>
        <begin position="710"/>
        <end position="755"/>
    </location>
</feature>
<dbReference type="Proteomes" id="UP001148018">
    <property type="component" value="Unassembled WGS sequence"/>
</dbReference>
<comment type="caution">
    <text evidence="4">The sequence shown here is derived from an EMBL/GenBank/DDBJ whole genome shotgun (WGS) entry which is preliminary data.</text>
</comment>
<feature type="compositionally biased region" description="Low complexity" evidence="2">
    <location>
        <begin position="584"/>
        <end position="603"/>
    </location>
</feature>
<dbReference type="InterPro" id="IPR051176">
    <property type="entry name" value="Cent_Immune-Sig_Mod"/>
</dbReference>
<evidence type="ECO:0000256" key="1">
    <source>
        <dbReference type="ARBA" id="ARBA00010436"/>
    </source>
</evidence>
<feature type="compositionally biased region" description="Polar residues" evidence="2">
    <location>
        <begin position="959"/>
        <end position="970"/>
    </location>
</feature>
<feature type="compositionally biased region" description="Basic and acidic residues" evidence="2">
    <location>
        <begin position="1622"/>
        <end position="1638"/>
    </location>
</feature>
<reference evidence="4" key="1">
    <citation type="submission" date="2022-07" db="EMBL/GenBank/DDBJ databases">
        <title>Chromosome-level genome of Muraenolepis orangiensis.</title>
        <authorList>
            <person name="Kim J."/>
        </authorList>
    </citation>
    <scope>NUCLEOTIDE SEQUENCE</scope>
    <source>
        <strain evidence="4">KU_S4_2022</strain>
        <tissue evidence="4">Muscle</tissue>
    </source>
</reference>
<dbReference type="InterPro" id="IPR000253">
    <property type="entry name" value="FHA_dom"/>
</dbReference>
<feature type="compositionally biased region" description="Polar residues" evidence="2">
    <location>
        <begin position="884"/>
        <end position="893"/>
    </location>
</feature>
<feature type="compositionally biased region" description="Low complexity" evidence="2">
    <location>
        <begin position="1359"/>
        <end position="1372"/>
    </location>
</feature>
<feature type="compositionally biased region" description="Low complexity" evidence="2">
    <location>
        <begin position="1037"/>
        <end position="1060"/>
    </location>
</feature>
<comment type="similarity">
    <text evidence="1">Belongs to the CEP170 family.</text>
</comment>
<feature type="compositionally biased region" description="Polar residues" evidence="2">
    <location>
        <begin position="484"/>
        <end position="496"/>
    </location>
</feature>
<dbReference type="PROSITE" id="PS50006">
    <property type="entry name" value="FHA_DOMAIN"/>
    <property type="match status" value="1"/>
</dbReference>
<organism evidence="4 5">
    <name type="scientific">Muraenolepis orangiensis</name>
    <name type="common">Patagonian moray cod</name>
    <dbReference type="NCBI Taxonomy" id="630683"/>
    <lineage>
        <taxon>Eukaryota</taxon>
        <taxon>Metazoa</taxon>
        <taxon>Chordata</taxon>
        <taxon>Craniata</taxon>
        <taxon>Vertebrata</taxon>
        <taxon>Euteleostomi</taxon>
        <taxon>Actinopterygii</taxon>
        <taxon>Neopterygii</taxon>
        <taxon>Teleostei</taxon>
        <taxon>Neoteleostei</taxon>
        <taxon>Acanthomorphata</taxon>
        <taxon>Zeiogadaria</taxon>
        <taxon>Gadariae</taxon>
        <taxon>Gadiformes</taxon>
        <taxon>Muraenolepidoidei</taxon>
        <taxon>Muraenolepididae</taxon>
        <taxon>Muraenolepis</taxon>
    </lineage>
</organism>
<dbReference type="Pfam" id="PF00498">
    <property type="entry name" value="FHA"/>
    <property type="match status" value="1"/>
</dbReference>
<feature type="region of interest" description="Disordered" evidence="2">
    <location>
        <begin position="1611"/>
        <end position="1667"/>
    </location>
</feature>
<feature type="compositionally biased region" description="Low complexity" evidence="2">
    <location>
        <begin position="785"/>
        <end position="803"/>
    </location>
</feature>
<feature type="compositionally biased region" description="Basic and acidic residues" evidence="2">
    <location>
        <begin position="641"/>
        <end position="651"/>
    </location>
</feature>
<dbReference type="Gene3D" id="2.60.200.20">
    <property type="match status" value="1"/>
</dbReference>
<proteinExistence type="inferred from homology"/>
<feature type="compositionally biased region" description="Polar residues" evidence="2">
    <location>
        <begin position="1323"/>
        <end position="1339"/>
    </location>
</feature>
<feature type="compositionally biased region" description="Polar residues" evidence="2">
    <location>
        <begin position="978"/>
        <end position="987"/>
    </location>
</feature>
<feature type="region of interest" description="Disordered" evidence="2">
    <location>
        <begin position="767"/>
        <end position="1017"/>
    </location>
</feature>